<evidence type="ECO:0008006" key="4">
    <source>
        <dbReference type="Google" id="ProtNLM"/>
    </source>
</evidence>
<proteinExistence type="predicted"/>
<comment type="caution">
    <text evidence="2">The sequence shown here is derived from an EMBL/GenBank/DDBJ whole genome shotgun (WGS) entry which is preliminary data.</text>
</comment>
<dbReference type="EMBL" id="JBEUOH010000023">
    <property type="protein sequence ID" value="KAL0861644.1"/>
    <property type="molecule type" value="Genomic_DNA"/>
</dbReference>
<comment type="subcellular location">
    <subcellularLocation>
        <location evidence="1">Nucleus</location>
    </subcellularLocation>
</comment>
<sequence length="229" mass="26421">MGRTKEEKRKIGGHDADCMKKAVDLVKNGMSILKAAEKFNLKYSIVRRYVKQHETQDNAGYGPNYEVNAIFSREQEATLKAYISECSLMFYGLTAKETRQLAYQLAIANNLKVPSSWLSTQMAGVDWLKSFRNRQSDICLRKPEACSLARATAFFNNLKEVFQRYSGFGDETRIYNLDETSTTTWRKRRLTTCCIVSATGHALPPAMVFPRKKIYCNYKSRKDYTWRLK</sequence>
<accession>A0ABR3HAE7</accession>
<gene>
    <name evidence="2" type="ORF">ABMA27_009138</name>
</gene>
<evidence type="ECO:0000313" key="2">
    <source>
        <dbReference type="EMBL" id="KAL0861644.1"/>
    </source>
</evidence>
<keyword evidence="3" id="KW-1185">Reference proteome</keyword>
<reference evidence="2 3" key="1">
    <citation type="submission" date="2024-06" db="EMBL/GenBank/DDBJ databases">
        <title>A chromosome-level genome assembly of beet webworm, Loxostege sticticalis.</title>
        <authorList>
            <person name="Zhang Y."/>
        </authorList>
    </citation>
    <scope>NUCLEOTIDE SEQUENCE [LARGE SCALE GENOMIC DNA]</scope>
    <source>
        <strain evidence="2">AQ026</strain>
        <tissue evidence="2">Whole body</tissue>
    </source>
</reference>
<evidence type="ECO:0000256" key="1">
    <source>
        <dbReference type="ARBA" id="ARBA00004123"/>
    </source>
</evidence>
<dbReference type="InterPro" id="IPR009057">
    <property type="entry name" value="Homeodomain-like_sf"/>
</dbReference>
<name>A0ABR3HAE7_LOXSC</name>
<dbReference type="Proteomes" id="UP001549920">
    <property type="component" value="Unassembled WGS sequence"/>
</dbReference>
<evidence type="ECO:0000313" key="3">
    <source>
        <dbReference type="Proteomes" id="UP001549920"/>
    </source>
</evidence>
<organism evidence="2 3">
    <name type="scientific">Loxostege sticticalis</name>
    <name type="common">Beet webworm moth</name>
    <dbReference type="NCBI Taxonomy" id="481309"/>
    <lineage>
        <taxon>Eukaryota</taxon>
        <taxon>Metazoa</taxon>
        <taxon>Ecdysozoa</taxon>
        <taxon>Arthropoda</taxon>
        <taxon>Hexapoda</taxon>
        <taxon>Insecta</taxon>
        <taxon>Pterygota</taxon>
        <taxon>Neoptera</taxon>
        <taxon>Endopterygota</taxon>
        <taxon>Lepidoptera</taxon>
        <taxon>Glossata</taxon>
        <taxon>Ditrysia</taxon>
        <taxon>Pyraloidea</taxon>
        <taxon>Crambidae</taxon>
        <taxon>Pyraustinae</taxon>
        <taxon>Loxostege</taxon>
    </lineage>
</organism>
<dbReference type="SUPFAM" id="SSF46689">
    <property type="entry name" value="Homeodomain-like"/>
    <property type="match status" value="1"/>
</dbReference>
<protein>
    <recommendedName>
        <fullName evidence="4">HTH CENPB-type domain-containing protein</fullName>
    </recommendedName>
</protein>